<evidence type="ECO:0000256" key="1">
    <source>
        <dbReference type="SAM" id="Phobius"/>
    </source>
</evidence>
<name>A0A8D8AHL8_CULPI</name>
<feature type="transmembrane region" description="Helical" evidence="1">
    <location>
        <begin position="73"/>
        <end position="93"/>
    </location>
</feature>
<accession>A0A8D8AHL8</accession>
<proteinExistence type="predicted"/>
<protein>
    <submittedName>
        <fullName evidence="2">(northern house mosquito) hypothetical protein</fullName>
    </submittedName>
</protein>
<dbReference type="EMBL" id="HBUE01027388">
    <property type="protein sequence ID" value="CAG6454792.1"/>
    <property type="molecule type" value="Transcribed_RNA"/>
</dbReference>
<keyword evidence="1" id="KW-0472">Membrane</keyword>
<dbReference type="AlphaFoldDB" id="A0A8D8AHL8"/>
<keyword evidence="1" id="KW-0812">Transmembrane</keyword>
<keyword evidence="1" id="KW-1133">Transmembrane helix</keyword>
<organism evidence="2">
    <name type="scientific">Culex pipiens</name>
    <name type="common">House mosquito</name>
    <dbReference type="NCBI Taxonomy" id="7175"/>
    <lineage>
        <taxon>Eukaryota</taxon>
        <taxon>Metazoa</taxon>
        <taxon>Ecdysozoa</taxon>
        <taxon>Arthropoda</taxon>
        <taxon>Hexapoda</taxon>
        <taxon>Insecta</taxon>
        <taxon>Pterygota</taxon>
        <taxon>Neoptera</taxon>
        <taxon>Endopterygota</taxon>
        <taxon>Diptera</taxon>
        <taxon>Nematocera</taxon>
        <taxon>Culicoidea</taxon>
        <taxon>Culicidae</taxon>
        <taxon>Culicinae</taxon>
        <taxon>Culicini</taxon>
        <taxon>Culex</taxon>
        <taxon>Culex</taxon>
    </lineage>
</organism>
<evidence type="ECO:0000313" key="2">
    <source>
        <dbReference type="EMBL" id="CAG6454792.1"/>
    </source>
</evidence>
<sequence>MNFHLHCCEHWILSGKNSQHRSSRGRCCGGNALADCRTVIWALFTVVQWGPVQQGWHNTHNCYPFSLSRMIKLSNFFFAFWLTKMSLSIIFINKKRIKSKIPRIKLFIN</sequence>
<reference evidence="2" key="1">
    <citation type="submission" date="2021-05" db="EMBL/GenBank/DDBJ databases">
        <authorList>
            <person name="Alioto T."/>
            <person name="Alioto T."/>
            <person name="Gomez Garrido J."/>
        </authorList>
    </citation>
    <scope>NUCLEOTIDE SEQUENCE</scope>
</reference>